<dbReference type="PROSITE" id="PS00455">
    <property type="entry name" value="AMP_BINDING"/>
    <property type="match status" value="2"/>
</dbReference>
<dbReference type="InterPro" id="IPR020845">
    <property type="entry name" value="AMP-binding_CS"/>
</dbReference>
<dbReference type="InterPro" id="IPR023213">
    <property type="entry name" value="CAT-like_dom_sf"/>
</dbReference>
<dbReference type="PROSITE" id="PS50075">
    <property type="entry name" value="CARRIER"/>
    <property type="match status" value="2"/>
</dbReference>
<dbReference type="InterPro" id="IPR001031">
    <property type="entry name" value="Thioesterase"/>
</dbReference>
<dbReference type="InterPro" id="IPR001242">
    <property type="entry name" value="Condensation_dom"/>
</dbReference>
<dbReference type="Gene3D" id="2.30.38.10">
    <property type="entry name" value="Luciferase, Domain 3"/>
    <property type="match status" value="2"/>
</dbReference>
<dbReference type="CDD" id="cd05930">
    <property type="entry name" value="A_NRPS"/>
    <property type="match status" value="1"/>
</dbReference>
<dbReference type="NCBIfam" id="TIGR01733">
    <property type="entry name" value="AA-adenyl-dom"/>
    <property type="match status" value="1"/>
</dbReference>
<accession>A0A060PXP1</accession>
<dbReference type="GO" id="GO:0044550">
    <property type="term" value="P:secondary metabolite biosynthetic process"/>
    <property type="evidence" value="ECO:0007669"/>
    <property type="project" value="TreeGrafter"/>
</dbReference>
<dbReference type="FunFam" id="3.40.50.980:FF:000001">
    <property type="entry name" value="Non-ribosomal peptide synthetase"/>
    <property type="match status" value="1"/>
</dbReference>
<proteinExistence type="predicted"/>
<evidence type="ECO:0000256" key="3">
    <source>
        <dbReference type="ARBA" id="ARBA00022553"/>
    </source>
</evidence>
<dbReference type="InterPro" id="IPR006162">
    <property type="entry name" value="Ppantetheine_attach_site"/>
</dbReference>
<dbReference type="Pfam" id="PF00668">
    <property type="entry name" value="Condensation"/>
    <property type="match status" value="1"/>
</dbReference>
<dbReference type="InterPro" id="IPR010071">
    <property type="entry name" value="AA_adenyl_dom"/>
</dbReference>
<sequence>MTAIGQQATLGTILGRGGPGLALVDGDERWTYDDLSATANQLARELITHGVGPETVVVLALPRSARLVRAVCAVAATGAAILPVDLRQPQARRRYLLADAGAAIGITTRALLADLPAWITWLVLDDPELTDRCAGRSPAALTDADRLRPTHLDQLAYVLYTSGSTGAPKSVAVTHRGLAPLVAEISARLGVLDGARVLQVASTGFDLFVQELLLTFAHGATAVIVPPEITGGGELDELIAGQRVTHAVLTPGVLATLEPTRHAGLRGVVVGGDVSDPALVARWAPGRTYVNSYGPTETTVFVSGAVLDADGPVVLGSVFDGWTALVLDDRLRPVPVGEPGELYLAGPGVARGYRNRAGASAARFVAAPCGPPGTRMYRTGDLVRLRRGAAESLEFLGRTDFQLKVRGIRLEPGEVDAVLTGHETVRSAITVGRENPAGALVPVSYVSAEPGHVIDLAALLTHARVRLAAHAVPAAVVVLDALPLTPVGKVDRAALPAPVFATGSAAAPTDSTERLIATIVGGLLGMPSVGPDDDFFALGGNSLLAAQLGARLAAATGKQVPVRTVFDAPTVARLAVAVRGLSKAAPWPPVTRRTRPDPLPLAPAQRRLWVVNRIDTRSPADNIVLAVRLRGPLSADALRAAFDDVVERHEPLRTRYPDRDGTGVQHVVPVEEARTALVPISLRPAALSGALADFGAAGFDLTTELPLRTGLFRLGEQEYVLAVVVHHISADGWSLRPLLRDLLGAYTARRDGTPPALPPLPVAYADYALAQRDQLADEAATFDGQLRYWRARLAGSAPRMELPVDRPHPAVASGRGAVVGFSFDAELSAALRRLAVSHGATQFMVVHAVFAVALARSGAGEDVVIGTPVAGRGGPELDDLVGMFVNMVVLRTSVGLAQSFSALLSRVRDLDLGALAHADLPFERVVEALDPPRTRAHHPLFQVVLTAATEAGPLEAAGLLVEPLEPADTPAKFDLQLTLSDPAADTIGLALTYATDLFDRATIVRIADTLARIARAVAVDQSAPVGDIALVDPAGTVPPSTRPDHRTLDDLFGIAAHRHRNAVAVRAGETTLTYAELDARSAALAAELRAYGAGPERRVAVLVPRSAELVVAIVAAVRSGAAYVPVDPGYPRERIDYLLGDARPVCVITEGLNVQRCGEILSTSRSAEVRSGPGSAEGVVGIGRLSGVRAENVAYVIYTSGSTGAPKGVAVEHRQIVALLERTRRLLSVRADDVWALFHSAAFDFSVWELWGALTTGATLVVVDHDTARAPEQLRELLVRERVTILGQTPSAFAGLDEADDRTIGGARATSESGDARASYRADETGEGGEAVGVLDTAATHVTDGVRKAGHARVSGGSRVHGGALALRCIVFGGEALEPRRLAGWLERYGAEGPRLVNMFGITETAVHVTAAAMTEVAGVRVGSPIGRPLDGLDVQILDRRLRPVPVGVVGEIYVAGAQVSRGYLDRPGLTAARFVADPDVRGGVRYRSGDLGRWNAEGTLEYFGRADRQVKIRGYRIEPAEVEVALLDCPGVRAAAVVVRDDAATGRQLIGYVVPGDETVTGPEVRARLRDRLPDHQVPAAVVVIDGLPLTANGKLDLATLPDPDFGSTAYRAPRGAVEQRIAAVFAELLGRERVGADDSFFDLGGNSMIATRLVARLRDELAAEIALVWLFTDPTPAGLARHLATETADDESALAPVLALRGHGSGAPLFCVHPVVGLAWSFAGLSGALDCPLYGIQSPAIGEDLAQPESLDALAADYVARIRAVQPHGPYRLLGWCVGGVIAHAMAVRLRDLGERVELLAMLDSFVGDVGYRNDVPVTVGDLLGQFGTEHELDTPVTDFTADDAVALVSTLPGPFTVLTEERVRRMFAGILHAQIIGATHRPRVFDGDLLFFTAGRDDRGAGRAASGWRHHIAGTITDIAVDATHWDITGARALETVGPALAAALADPPQRRAC</sequence>
<dbReference type="Gene3D" id="3.40.50.980">
    <property type="match status" value="5"/>
</dbReference>
<dbReference type="InterPro" id="IPR029058">
    <property type="entry name" value="AB_hydrolase_fold"/>
</dbReference>
<dbReference type="GO" id="GO:0031177">
    <property type="term" value="F:phosphopantetheine binding"/>
    <property type="evidence" value="ECO:0007669"/>
    <property type="project" value="InterPro"/>
</dbReference>
<dbReference type="Gene3D" id="1.10.1200.10">
    <property type="entry name" value="ACP-like"/>
    <property type="match status" value="1"/>
</dbReference>
<keyword evidence="3" id="KW-0597">Phosphoprotein</keyword>
<dbReference type="SUPFAM" id="SSF53474">
    <property type="entry name" value="alpha/beta-Hydrolases"/>
    <property type="match status" value="1"/>
</dbReference>
<dbReference type="CDD" id="cd19540">
    <property type="entry name" value="LCL_NRPS-like"/>
    <property type="match status" value="1"/>
</dbReference>
<dbReference type="InterPro" id="IPR009081">
    <property type="entry name" value="PP-bd_ACP"/>
</dbReference>
<dbReference type="PROSITE" id="PS00012">
    <property type="entry name" value="PHOSPHOPANTETHEINE"/>
    <property type="match status" value="2"/>
</dbReference>
<protein>
    <submittedName>
        <fullName evidence="5">Putative non-ribosomal peptide synthetase</fullName>
    </submittedName>
</protein>
<dbReference type="Pfam" id="PF13193">
    <property type="entry name" value="AMP-binding_C"/>
    <property type="match status" value="2"/>
</dbReference>
<keyword evidence="2" id="KW-0596">Phosphopantetheine</keyword>
<feature type="domain" description="Carrier" evidence="4">
    <location>
        <begin position="1614"/>
        <end position="1689"/>
    </location>
</feature>
<dbReference type="CDD" id="cd17643">
    <property type="entry name" value="A_NRPS_Cytc1-like"/>
    <property type="match status" value="1"/>
</dbReference>
<dbReference type="Gene3D" id="3.30.300.30">
    <property type="match status" value="2"/>
</dbReference>
<dbReference type="InterPro" id="IPR020802">
    <property type="entry name" value="TesA-like"/>
</dbReference>
<dbReference type="SUPFAM" id="SSF47336">
    <property type="entry name" value="ACP-like"/>
    <property type="match status" value="2"/>
</dbReference>
<dbReference type="GO" id="GO:0072330">
    <property type="term" value="P:monocarboxylic acid biosynthetic process"/>
    <property type="evidence" value="ECO:0007669"/>
    <property type="project" value="UniProtKB-ARBA"/>
</dbReference>
<dbReference type="GO" id="GO:0043041">
    <property type="term" value="P:amino acid activation for nonribosomal peptide biosynthetic process"/>
    <property type="evidence" value="ECO:0007669"/>
    <property type="project" value="TreeGrafter"/>
</dbReference>
<evidence type="ECO:0000259" key="4">
    <source>
        <dbReference type="PROSITE" id="PS50075"/>
    </source>
</evidence>
<dbReference type="SMART" id="SM00823">
    <property type="entry name" value="PKS_PP"/>
    <property type="match status" value="2"/>
</dbReference>
<dbReference type="SUPFAM" id="SSF52777">
    <property type="entry name" value="CoA-dependent acyltransferases"/>
    <property type="match status" value="2"/>
</dbReference>
<comment type="cofactor">
    <cofactor evidence="1">
        <name>pantetheine 4'-phosphate</name>
        <dbReference type="ChEBI" id="CHEBI:47942"/>
    </cofactor>
</comment>
<dbReference type="Gene3D" id="3.30.559.10">
    <property type="entry name" value="Chloramphenicol acetyltransferase-like domain"/>
    <property type="match status" value="1"/>
</dbReference>
<dbReference type="FunFam" id="1.10.1200.10:FF:000016">
    <property type="entry name" value="Non-ribosomal peptide synthase"/>
    <property type="match status" value="1"/>
</dbReference>
<dbReference type="Pfam" id="PF00550">
    <property type="entry name" value="PP-binding"/>
    <property type="match status" value="2"/>
</dbReference>
<reference evidence="5" key="1">
    <citation type="journal article" date="2014" name="BMC Genomics">
        <title>Genome based analysis of type-I polyketide synthase and nonribosomal peptide synthetase gene clusters in seven strains of five representative Nocardia species.</title>
        <authorList>
            <person name="Komaki H."/>
            <person name="Ichikawa N."/>
            <person name="Hosoyama A."/>
            <person name="Takahashi-Nakaguchi A."/>
            <person name="Matsuzawa T."/>
            <person name="Suzuki K."/>
            <person name="Fujita N."/>
            <person name="Gonoi T."/>
        </authorList>
    </citation>
    <scope>NUCLEOTIDE SEQUENCE</scope>
    <source>
        <strain evidence="5">NBRC 15531</strain>
    </source>
</reference>
<dbReference type="Gene3D" id="3.40.50.1820">
    <property type="entry name" value="alpha/beta hydrolase"/>
    <property type="match status" value="1"/>
</dbReference>
<dbReference type="PANTHER" id="PTHR45527:SF1">
    <property type="entry name" value="FATTY ACID SYNTHASE"/>
    <property type="match status" value="1"/>
</dbReference>
<name>A0A060PXP1_NOCAS</name>
<dbReference type="InterPro" id="IPR020806">
    <property type="entry name" value="PKS_PP-bd"/>
</dbReference>
<dbReference type="InterPro" id="IPR036736">
    <property type="entry name" value="ACP-like_sf"/>
</dbReference>
<dbReference type="InterPro" id="IPR025110">
    <property type="entry name" value="AMP-bd_C"/>
</dbReference>
<feature type="domain" description="Carrier" evidence="4">
    <location>
        <begin position="507"/>
        <end position="582"/>
    </location>
</feature>
<dbReference type="PANTHER" id="PTHR45527">
    <property type="entry name" value="NONRIBOSOMAL PEPTIDE SYNTHETASE"/>
    <property type="match status" value="1"/>
</dbReference>
<dbReference type="GO" id="GO:0003824">
    <property type="term" value="F:catalytic activity"/>
    <property type="evidence" value="ECO:0007669"/>
    <property type="project" value="InterPro"/>
</dbReference>
<dbReference type="InterPro" id="IPR000873">
    <property type="entry name" value="AMP-dep_synth/lig_dom"/>
</dbReference>
<dbReference type="GO" id="GO:0005829">
    <property type="term" value="C:cytosol"/>
    <property type="evidence" value="ECO:0007669"/>
    <property type="project" value="TreeGrafter"/>
</dbReference>
<dbReference type="Pfam" id="PF00975">
    <property type="entry name" value="Thioesterase"/>
    <property type="match status" value="1"/>
</dbReference>
<evidence type="ECO:0000256" key="2">
    <source>
        <dbReference type="ARBA" id="ARBA00022450"/>
    </source>
</evidence>
<dbReference type="GO" id="GO:0008610">
    <property type="term" value="P:lipid biosynthetic process"/>
    <property type="evidence" value="ECO:0007669"/>
    <property type="project" value="UniProtKB-ARBA"/>
</dbReference>
<dbReference type="SUPFAM" id="SSF56801">
    <property type="entry name" value="Acetyl-CoA synthetase-like"/>
    <property type="match status" value="2"/>
</dbReference>
<dbReference type="UniPathway" id="UPA00011"/>
<dbReference type="EMBL" id="AB700563">
    <property type="protein sequence ID" value="BAO99076.1"/>
    <property type="molecule type" value="Genomic_DNA"/>
</dbReference>
<dbReference type="SMART" id="SM00824">
    <property type="entry name" value="PKS_TE"/>
    <property type="match status" value="1"/>
</dbReference>
<dbReference type="InterPro" id="IPR045851">
    <property type="entry name" value="AMP-bd_C_sf"/>
</dbReference>
<evidence type="ECO:0000256" key="1">
    <source>
        <dbReference type="ARBA" id="ARBA00001957"/>
    </source>
</evidence>
<evidence type="ECO:0000313" key="5">
    <source>
        <dbReference type="EMBL" id="BAO99076.1"/>
    </source>
</evidence>
<organism evidence="5">
    <name type="scientific">Nocardia asteroides</name>
    <dbReference type="NCBI Taxonomy" id="1824"/>
    <lineage>
        <taxon>Bacteria</taxon>
        <taxon>Bacillati</taxon>
        <taxon>Actinomycetota</taxon>
        <taxon>Actinomycetes</taxon>
        <taxon>Mycobacteriales</taxon>
        <taxon>Nocardiaceae</taxon>
        <taxon>Nocardia</taxon>
    </lineage>
</organism>
<dbReference type="Pfam" id="PF00501">
    <property type="entry name" value="AMP-binding"/>
    <property type="match status" value="2"/>
</dbReference>
<dbReference type="Gene3D" id="3.30.559.30">
    <property type="entry name" value="Nonribosomal peptide synthetase, condensation domain"/>
    <property type="match status" value="1"/>
</dbReference>
<dbReference type="RefSeq" id="WP_019048437.1">
    <property type="nucleotide sequence ID" value="NZ_CP089227.1"/>
</dbReference>
<dbReference type="GeneID" id="91519017"/>